<keyword evidence="2" id="KW-0813">Transport</keyword>
<dbReference type="SUPFAM" id="SSF48371">
    <property type="entry name" value="ARM repeat"/>
    <property type="match status" value="1"/>
</dbReference>
<protein>
    <submittedName>
        <fullName evidence="6">AP-4 complex subunit epsilon-1</fullName>
    </submittedName>
</protein>
<dbReference type="InterPro" id="IPR050840">
    <property type="entry name" value="Adaptor_Complx_Large_Subunit"/>
</dbReference>
<dbReference type="Pfam" id="PF01602">
    <property type="entry name" value="Adaptin_N"/>
    <property type="match status" value="1"/>
</dbReference>
<evidence type="ECO:0000313" key="6">
    <source>
        <dbReference type="EMBL" id="EPY30549.1"/>
    </source>
</evidence>
<keyword evidence="4" id="KW-0472">Membrane</keyword>
<organism evidence="6 7">
    <name type="scientific">Strigomonas culicis</name>
    <dbReference type="NCBI Taxonomy" id="28005"/>
    <lineage>
        <taxon>Eukaryota</taxon>
        <taxon>Discoba</taxon>
        <taxon>Euglenozoa</taxon>
        <taxon>Kinetoplastea</taxon>
        <taxon>Metakinetoplastina</taxon>
        <taxon>Trypanosomatida</taxon>
        <taxon>Trypanosomatidae</taxon>
        <taxon>Strigomonadinae</taxon>
        <taxon>Strigomonas</taxon>
    </lineage>
</organism>
<dbReference type="InterPro" id="IPR016024">
    <property type="entry name" value="ARM-type_fold"/>
</dbReference>
<dbReference type="InterPro" id="IPR011989">
    <property type="entry name" value="ARM-like"/>
</dbReference>
<dbReference type="OrthoDB" id="29308at2759"/>
<dbReference type="PANTHER" id="PTHR22780">
    <property type="entry name" value="ADAPTIN, ALPHA/GAMMA/EPSILON"/>
    <property type="match status" value="1"/>
</dbReference>
<dbReference type="InterPro" id="IPR002553">
    <property type="entry name" value="Clathrin/coatomer_adapt-like_N"/>
</dbReference>
<dbReference type="Proteomes" id="UP000015354">
    <property type="component" value="Unassembled WGS sequence"/>
</dbReference>
<keyword evidence="3" id="KW-0653">Protein transport</keyword>
<dbReference type="AlphaFoldDB" id="S9UP57"/>
<dbReference type="Gene3D" id="1.25.10.10">
    <property type="entry name" value="Leucine-rich Repeat Variant"/>
    <property type="match status" value="1"/>
</dbReference>
<evidence type="ECO:0000256" key="4">
    <source>
        <dbReference type="ARBA" id="ARBA00023136"/>
    </source>
</evidence>
<keyword evidence="7" id="KW-1185">Reference proteome</keyword>
<reference evidence="6 7" key="1">
    <citation type="journal article" date="2013" name="PLoS ONE">
        <title>Predicting the Proteins of Angomonas deanei, Strigomonas culicis and Their Respective Endosymbionts Reveals New Aspects of the Trypanosomatidae Family.</title>
        <authorList>
            <person name="Motta M.C."/>
            <person name="Martins A.C."/>
            <person name="de Souza S.S."/>
            <person name="Catta-Preta C.M."/>
            <person name="Silva R."/>
            <person name="Klein C.C."/>
            <person name="de Almeida L.G."/>
            <person name="de Lima Cunha O."/>
            <person name="Ciapina L.P."/>
            <person name="Brocchi M."/>
            <person name="Colabardini A.C."/>
            <person name="de Araujo Lima B."/>
            <person name="Machado C.R."/>
            <person name="de Almeida Soares C.M."/>
            <person name="Probst C.M."/>
            <person name="de Menezes C.B."/>
            <person name="Thompson C.E."/>
            <person name="Bartholomeu D.C."/>
            <person name="Gradia D.F."/>
            <person name="Pavoni D.P."/>
            <person name="Grisard E.C."/>
            <person name="Fantinatti-Garboggini F."/>
            <person name="Marchini F.K."/>
            <person name="Rodrigues-Luiz G.F."/>
            <person name="Wagner G."/>
            <person name="Goldman G.H."/>
            <person name="Fietto J.L."/>
            <person name="Elias M.C."/>
            <person name="Goldman M.H."/>
            <person name="Sagot M.F."/>
            <person name="Pereira M."/>
            <person name="Stoco P.H."/>
            <person name="de Mendonca-Neto R.P."/>
            <person name="Teixeira S.M."/>
            <person name="Maciel T.E."/>
            <person name="de Oliveira Mendes T.A."/>
            <person name="Urmenyi T.P."/>
            <person name="de Souza W."/>
            <person name="Schenkman S."/>
            <person name="de Vasconcelos A.T."/>
        </authorList>
    </citation>
    <scope>NUCLEOTIDE SEQUENCE [LARGE SCALE GENOMIC DNA]</scope>
</reference>
<evidence type="ECO:0000256" key="1">
    <source>
        <dbReference type="ARBA" id="ARBA00004308"/>
    </source>
</evidence>
<comment type="caution">
    <text evidence="6">The sequence shown here is derived from an EMBL/GenBank/DDBJ whole genome shotgun (WGS) entry which is preliminary data.</text>
</comment>
<accession>S9UP57</accession>
<gene>
    <name evidence="6" type="ORF">STCU_04011</name>
</gene>
<dbReference type="GO" id="GO:0012505">
    <property type="term" value="C:endomembrane system"/>
    <property type="evidence" value="ECO:0007669"/>
    <property type="project" value="UniProtKB-SubCell"/>
</dbReference>
<dbReference type="GO" id="GO:0006886">
    <property type="term" value="P:intracellular protein transport"/>
    <property type="evidence" value="ECO:0007669"/>
    <property type="project" value="InterPro"/>
</dbReference>
<feature type="domain" description="Clathrin/coatomer adaptor adaptin-like N-terminal" evidence="5">
    <location>
        <begin position="81"/>
        <end position="562"/>
    </location>
</feature>
<evidence type="ECO:0000259" key="5">
    <source>
        <dbReference type="Pfam" id="PF01602"/>
    </source>
</evidence>
<proteinExistence type="predicted"/>
<evidence type="ECO:0000256" key="2">
    <source>
        <dbReference type="ARBA" id="ARBA00022448"/>
    </source>
</evidence>
<evidence type="ECO:0000256" key="3">
    <source>
        <dbReference type="ARBA" id="ARBA00022927"/>
    </source>
</evidence>
<dbReference type="GO" id="GO:0016192">
    <property type="term" value="P:vesicle-mediated transport"/>
    <property type="evidence" value="ECO:0007669"/>
    <property type="project" value="InterPro"/>
</dbReference>
<feature type="non-terminal residue" evidence="6">
    <location>
        <position position="873"/>
    </location>
</feature>
<dbReference type="GO" id="GO:0030117">
    <property type="term" value="C:membrane coat"/>
    <property type="evidence" value="ECO:0007669"/>
    <property type="project" value="InterPro"/>
</dbReference>
<sequence length="873" mass="96160">MSKYYKIETQQGHSKSFFSYIKKLSEVSSKQEEAALIEANLSALKDEFKSGTSESSPLFDSSRLYRDTSRDMEGGSAEMSSSERHAKEAVVRLLHAEMTGGGQALLSALSIHAVNLISSSYLLSKKTGYTAVRILVNPADALYYLTVASVQRDLRSDNYLEVAAALDFVRQALRPELLDVVREDVRQLLHYQASRGGAGSAGGGHPRAMVRKKVIEAMHAVYAKVHFQALADMHAAAASPLEEDAAGCTLQDFRQALCDQDPAVMDAALRFFAAYVSHHQSCFNAVYSARSPSPAADAALRCLQAQVDLIPSFLNILRQVIERRLPNSYDYHHTPSPWMQMRLVAMVSTLAFFNYAYKAPAGSGAAQARGVQDYNSSLLLQVVDMLRETIQRADNGMYVGFAIICEVIFATARLLPVMLDYRLQQASVSDNAEDALHNSIDSLFVLCSEAVTKFLASKSPNVRLSGIQALCFLSQQQNLYFHYHNKASTAALESDHDAAGAAYFQDNYRRLYVPHQMQVMECLNDDVQSDFMTQKCAVTLLFSMSNADNAKAIFSRLLLFIQQKRGGRGKTNKYARNADLLLLNRLVLQTAKGCLTLIKTFAQSPIWFVHALNKLMLSVPQDVVSADTDVQLLLKLLIESDTEMPAHAGAKDGGLRRECVFLYYVLCGGEVPTATSSEGPDLLLCEEARRVRRRYREHLSFYAANNHGGSSSTDVPECMYRIGAWVLGEYGYLLLRPSGAGNSPASFFLTKERLLNCLMDMFEKSKSRALLLSNESQCWLVSAVLKVVAIPAANGAAAARDAELREEVAELLEPFARSRCVDLQQRCGEAVRLLRHTAAADPSVVPHVLPADGNCLLVAVDPALRFLEAAEPG</sequence>
<comment type="subcellular location">
    <subcellularLocation>
        <location evidence="1">Endomembrane system</location>
    </subcellularLocation>
</comment>
<dbReference type="EMBL" id="ATMH01004011">
    <property type="protein sequence ID" value="EPY30549.1"/>
    <property type="molecule type" value="Genomic_DNA"/>
</dbReference>
<name>S9UP57_9TRYP</name>
<evidence type="ECO:0000313" key="7">
    <source>
        <dbReference type="Proteomes" id="UP000015354"/>
    </source>
</evidence>